<dbReference type="EMBL" id="CP009396">
    <property type="protein sequence ID" value="AIN99583.1"/>
    <property type="molecule type" value="Genomic_DNA"/>
</dbReference>
<evidence type="ECO:0000256" key="4">
    <source>
        <dbReference type="ARBA" id="ARBA00022989"/>
    </source>
</evidence>
<keyword evidence="3 6" id="KW-0812">Transmembrane</keyword>
<dbReference type="GO" id="GO:0000139">
    <property type="term" value="C:Golgi membrane"/>
    <property type="evidence" value="ECO:0007669"/>
    <property type="project" value="TreeGrafter"/>
</dbReference>
<dbReference type="GO" id="GO:0006888">
    <property type="term" value="P:endoplasmic reticulum to Golgi vesicle-mediated transport"/>
    <property type="evidence" value="ECO:0007669"/>
    <property type="project" value="InterPro"/>
</dbReference>
<keyword evidence="8" id="KW-1185">Reference proteome</keyword>
<dbReference type="OrthoDB" id="28257at2759"/>
<dbReference type="Proteomes" id="UP000063063">
    <property type="component" value="Chromosome 27"/>
</dbReference>
<feature type="transmembrane region" description="Helical" evidence="6">
    <location>
        <begin position="33"/>
        <end position="58"/>
    </location>
</feature>
<evidence type="ECO:0000256" key="2">
    <source>
        <dbReference type="ARBA" id="ARBA00008096"/>
    </source>
</evidence>
<dbReference type="VEuPathDB" id="TriTrypDB:LPMP_272040"/>
<comment type="subcellular location">
    <subcellularLocation>
        <location evidence="1">Membrane</location>
        <topology evidence="1">Multi-pass membrane protein</topology>
    </subcellularLocation>
</comment>
<dbReference type="eggNOG" id="ENOG502SBAK">
    <property type="taxonomic scope" value="Eukaryota"/>
</dbReference>
<protein>
    <submittedName>
        <fullName evidence="7">ER/Golgi exit adaptor protein, putative</fullName>
    </submittedName>
</protein>
<feature type="transmembrane region" description="Helical" evidence="6">
    <location>
        <begin position="123"/>
        <end position="142"/>
    </location>
</feature>
<evidence type="ECO:0000313" key="8">
    <source>
        <dbReference type="Proteomes" id="UP000063063"/>
    </source>
</evidence>
<keyword evidence="5 6" id="KW-0472">Membrane</keyword>
<dbReference type="InterPro" id="IPR007277">
    <property type="entry name" value="Svp26/Tex261"/>
</dbReference>
<dbReference type="VEuPathDB" id="TriTrypDB:LPAL13_270028700"/>
<evidence type="ECO:0000256" key="3">
    <source>
        <dbReference type="ARBA" id="ARBA00022692"/>
    </source>
</evidence>
<reference evidence="7 8" key="1">
    <citation type="journal article" date="2015" name="Sci. Rep.">
        <title>The genome of Leishmania panamensis: insights into genomics of the L. (Viannia) subgenus.</title>
        <authorList>
            <person name="Llanes A."/>
            <person name="Restrepo C.M."/>
            <person name="Vecchio G.D."/>
            <person name="Anguizola F.J."/>
            <person name="Lleonart R."/>
        </authorList>
    </citation>
    <scope>NUCLEOTIDE SEQUENCE [LARGE SCALE GENOMIC DNA]</scope>
    <source>
        <strain evidence="7 8">MHOM/PA/94/PSC-1</strain>
    </source>
</reference>
<dbReference type="GO" id="GO:0097020">
    <property type="term" value="F:COPII receptor activity"/>
    <property type="evidence" value="ECO:0007669"/>
    <property type="project" value="InterPro"/>
</dbReference>
<dbReference type="Pfam" id="PF04148">
    <property type="entry name" value="Erv26"/>
    <property type="match status" value="1"/>
</dbReference>
<dbReference type="RefSeq" id="XP_010700290.1">
    <property type="nucleotide sequence ID" value="XM_010701988.1"/>
</dbReference>
<dbReference type="GO" id="GO:0030134">
    <property type="term" value="C:COPII-coated ER to Golgi transport vesicle"/>
    <property type="evidence" value="ECO:0007669"/>
    <property type="project" value="TreeGrafter"/>
</dbReference>
<feature type="transmembrane region" description="Helical" evidence="6">
    <location>
        <begin position="148"/>
        <end position="170"/>
    </location>
</feature>
<comment type="similarity">
    <text evidence="2">Belongs to the SVP26 family.</text>
</comment>
<accession>A0A088RU83</accession>
<keyword evidence="4 6" id="KW-1133">Transmembrane helix</keyword>
<evidence type="ECO:0000256" key="6">
    <source>
        <dbReference type="SAM" id="Phobius"/>
    </source>
</evidence>
<proteinExistence type="inferred from homology"/>
<dbReference type="KEGG" id="lpan:LPMP_272040"/>
<dbReference type="PANTHER" id="PTHR13144:SF0">
    <property type="entry name" value="PROTEIN TEX261"/>
    <property type="match status" value="1"/>
</dbReference>
<dbReference type="AlphaFoldDB" id="A0A088RU83"/>
<organism evidence="7 8">
    <name type="scientific">Leishmania panamensis</name>
    <dbReference type="NCBI Taxonomy" id="5679"/>
    <lineage>
        <taxon>Eukaryota</taxon>
        <taxon>Discoba</taxon>
        <taxon>Euglenozoa</taxon>
        <taxon>Kinetoplastea</taxon>
        <taxon>Metakinetoplastina</taxon>
        <taxon>Trypanosomatida</taxon>
        <taxon>Trypanosomatidae</taxon>
        <taxon>Leishmaniinae</taxon>
        <taxon>Leishmania</taxon>
        <taxon>Leishmania guyanensis species complex</taxon>
    </lineage>
</organism>
<dbReference type="PANTHER" id="PTHR13144">
    <property type="entry name" value="TEX261 PROTEIN"/>
    <property type="match status" value="1"/>
</dbReference>
<name>A0A088RU83_LEIPA</name>
<dbReference type="GO" id="GO:0005789">
    <property type="term" value="C:endoplasmic reticulum membrane"/>
    <property type="evidence" value="ECO:0007669"/>
    <property type="project" value="TreeGrafter"/>
</dbReference>
<feature type="transmembrane region" description="Helical" evidence="6">
    <location>
        <begin position="70"/>
        <end position="88"/>
    </location>
</feature>
<evidence type="ECO:0000256" key="5">
    <source>
        <dbReference type="ARBA" id="ARBA00023136"/>
    </source>
</evidence>
<evidence type="ECO:0000256" key="1">
    <source>
        <dbReference type="ARBA" id="ARBA00004141"/>
    </source>
</evidence>
<dbReference type="GeneID" id="22576382"/>
<evidence type="ECO:0000313" key="7">
    <source>
        <dbReference type="EMBL" id="AIN99583.1"/>
    </source>
</evidence>
<gene>
    <name evidence="7" type="ORF">LPMP_272040</name>
</gene>
<sequence length="228" mass="25456">MSRQGYHNYDDEENESWWIPPKRAYRSFGPFRVVSTLMVAVAIALIAFGLACAVMFVAEVAEEHPSRAKWTLRALISFNVIVHVSIFIVDQMSWWRSLLSLFVNVLYLRVMRTFPFVSGVNNLLVLGTILAVLVESAMWYWYALRLMYYTSALLIMGFFLLLWLVPIGLLSSCVMEDDRLPGGVGAGGIYSSGLSAPSVGDSPAANPMAGGRRRRTVLHRLADLVSNT</sequence>